<evidence type="ECO:0000313" key="3">
    <source>
        <dbReference type="Proteomes" id="UP000326678"/>
    </source>
</evidence>
<feature type="compositionally biased region" description="Polar residues" evidence="1">
    <location>
        <begin position="124"/>
        <end position="145"/>
    </location>
</feature>
<name>A0A5P8WL90_9NOSO</name>
<reference evidence="2 3" key="1">
    <citation type="submission" date="2019-10" db="EMBL/GenBank/DDBJ databases">
        <title>Genomic and transcriptomic insights into the perfect genentic adaptation of a filamentous nitrogen-fixing cyanobacterium to rice fields.</title>
        <authorList>
            <person name="Chen Z."/>
        </authorList>
    </citation>
    <scope>NUCLEOTIDE SEQUENCE [LARGE SCALE GENOMIC DNA]</scope>
    <source>
        <strain evidence="2">CCNUC1</strain>
    </source>
</reference>
<evidence type="ECO:0000313" key="2">
    <source>
        <dbReference type="EMBL" id="QFS52649.1"/>
    </source>
</evidence>
<gene>
    <name evidence="2" type="ORF">GXM_10404</name>
</gene>
<feature type="compositionally biased region" description="Gly residues" evidence="1">
    <location>
        <begin position="34"/>
        <end position="47"/>
    </location>
</feature>
<protein>
    <submittedName>
        <fullName evidence="2">Uncharacterized protein</fullName>
    </submittedName>
</protein>
<feature type="region of interest" description="Disordered" evidence="1">
    <location>
        <begin position="110"/>
        <end position="146"/>
    </location>
</feature>
<accession>A0A5P8WL90</accession>
<organism evidence="2 3">
    <name type="scientific">Nostoc sphaeroides CCNUC1</name>
    <dbReference type="NCBI Taxonomy" id="2653204"/>
    <lineage>
        <taxon>Bacteria</taxon>
        <taxon>Bacillati</taxon>
        <taxon>Cyanobacteriota</taxon>
        <taxon>Cyanophyceae</taxon>
        <taxon>Nostocales</taxon>
        <taxon>Nostocaceae</taxon>
        <taxon>Nostoc</taxon>
    </lineage>
</organism>
<dbReference type="AlphaFoldDB" id="A0A5P8WL90"/>
<sequence>MEDWFPNPLKPSSLIRGKKDLGSDGEIPSSVGGTLPGVLGGHPGSAGGTLEVVLGEHPGSAGGTPKDYPIKDYPIEVYPLKDAPLATPPAPPTQESVCEKEELDLTTKEIELEKPSLEEPTPQLPTSLSKKSEYEQQTDNPSRGSTIAALSFDKNEQSNKPKKPKFQSIEDLVDMVLVDPSIMATDSLPAVYRTEIKMRGWRFPWRTATRDKIYQTCDRRLVELIAKHRAKWSQSESWQEKIPTVLKSIGNLESSKAGLEELMGYWSQVSESEATSSLTKQEKLDEKQPIGYFANRSLDWHKSTFSEFLDRVDEVGKDKACASFSTRYDQQSPGATDKWLEWIKFTHPSMYLYLHQNAA</sequence>
<proteinExistence type="predicted"/>
<evidence type="ECO:0000256" key="1">
    <source>
        <dbReference type="SAM" id="MobiDB-lite"/>
    </source>
</evidence>
<keyword evidence="3" id="KW-1185">Reference proteome</keyword>
<dbReference type="KEGG" id="nsh:GXM_10404"/>
<feature type="region of interest" description="Disordered" evidence="1">
    <location>
        <begin position="1"/>
        <end position="49"/>
    </location>
</feature>
<dbReference type="Proteomes" id="UP000326678">
    <property type="component" value="Chromosome pGXM02"/>
</dbReference>
<dbReference type="EMBL" id="CP045229">
    <property type="protein sequence ID" value="QFS52649.1"/>
    <property type="molecule type" value="Genomic_DNA"/>
</dbReference>